<sequence length="119" mass="12703">MSAFNFYEPRRRLLVQAESSQVLTIAEQRRAGLTTGNSAANLILAGYDSDDATSVDPRYDIHYRPLDVAAEYLERKATRKASELSRGASSASSSSSSESNLTSSSNSSSESSSGPVSSE</sequence>
<proteinExistence type="predicted"/>
<evidence type="ECO:0000256" key="1">
    <source>
        <dbReference type="SAM" id="MobiDB-lite"/>
    </source>
</evidence>
<dbReference type="EMBL" id="OM869520">
    <property type="protein sequence ID" value="UPW40929.1"/>
    <property type="molecule type" value="Genomic_DNA"/>
</dbReference>
<reference evidence="2" key="1">
    <citation type="submission" date="2022-02" db="EMBL/GenBank/DDBJ databases">
        <title>Towards deciphering the DNA virus diversity associated with rodent species in the families Cricetidae and Heteromyidae.</title>
        <authorList>
            <person name="Lund M."/>
            <person name="Larsen B.B."/>
            <person name="Gryseels S."/>
            <person name="Kraberger S."/>
            <person name="Rowsey D.M."/>
            <person name="Steger L."/>
            <person name="Yule K.M."/>
            <person name="Upham N.S."/>
            <person name="Worobey M."/>
            <person name="Van Doorslaer K."/>
            <person name="Varsani A."/>
        </authorList>
    </citation>
    <scope>NUCLEOTIDE SEQUENCE</scope>
    <source>
        <strain evidence="2">UA08Rod_6083</strain>
    </source>
</reference>
<protein>
    <submittedName>
        <fullName evidence="2">Uncharacterized protein</fullName>
    </submittedName>
</protein>
<feature type="region of interest" description="Disordered" evidence="1">
    <location>
        <begin position="79"/>
        <end position="119"/>
    </location>
</feature>
<feature type="compositionally biased region" description="Low complexity" evidence="1">
    <location>
        <begin position="84"/>
        <end position="119"/>
    </location>
</feature>
<accession>A0A976N141</accession>
<evidence type="ECO:0000313" key="2">
    <source>
        <dbReference type="EMBL" id="UPW40929.1"/>
    </source>
</evidence>
<organism evidence="2">
    <name type="scientific">Sigmofec virus UA08Rod_6083</name>
    <dbReference type="NCBI Taxonomy" id="2929451"/>
    <lineage>
        <taxon>Viruses</taxon>
        <taxon>Monodnaviria</taxon>
        <taxon>Sangervirae</taxon>
        <taxon>Phixviricota</taxon>
        <taxon>Malgrandaviricetes</taxon>
        <taxon>Petitvirales</taxon>
        <taxon>Microviridae</taxon>
    </lineage>
</organism>
<name>A0A976N141_9VIRU</name>